<reference evidence="1 2" key="1">
    <citation type="submission" date="2022-10" db="EMBL/GenBank/DDBJ databases">
        <title>Paucibacter sp. hw1 Genome sequencing.</title>
        <authorList>
            <person name="Park S."/>
        </authorList>
    </citation>
    <scope>NUCLEOTIDE SEQUENCE [LARGE SCALE GENOMIC DNA]</scope>
    <source>
        <strain evidence="2">hw1</strain>
    </source>
</reference>
<keyword evidence="2" id="KW-1185">Reference proteome</keyword>
<evidence type="ECO:0000313" key="2">
    <source>
        <dbReference type="Proteomes" id="UP001221189"/>
    </source>
</evidence>
<comment type="caution">
    <text evidence="1">The sequence shown here is derived from an EMBL/GenBank/DDBJ whole genome shotgun (WGS) entry which is preliminary data.</text>
</comment>
<proteinExistence type="predicted"/>
<sequence length="48" mass="5235">MQVIMEAILVDDRGEKAPVRLAVVDRELTTSTLDFTLAEAKAFLASAQ</sequence>
<name>A0ABT5K820_9BURK</name>
<dbReference type="EMBL" id="JAQQXT010000001">
    <property type="protein sequence ID" value="MDC8770083.1"/>
    <property type="molecule type" value="Genomic_DNA"/>
</dbReference>
<dbReference type="RefSeq" id="WP_273598569.1">
    <property type="nucleotide sequence ID" value="NZ_JAQQXT010000001.1"/>
</dbReference>
<gene>
    <name evidence="1" type="ORF">PRZ03_00770</name>
</gene>
<protein>
    <submittedName>
        <fullName evidence="1">Uncharacterized protein</fullName>
    </submittedName>
</protein>
<evidence type="ECO:0000313" key="1">
    <source>
        <dbReference type="EMBL" id="MDC8770083.1"/>
    </source>
</evidence>
<organism evidence="1 2">
    <name type="scientific">Roseateles albus</name>
    <dbReference type="NCBI Taxonomy" id="2987525"/>
    <lineage>
        <taxon>Bacteria</taxon>
        <taxon>Pseudomonadati</taxon>
        <taxon>Pseudomonadota</taxon>
        <taxon>Betaproteobacteria</taxon>
        <taxon>Burkholderiales</taxon>
        <taxon>Sphaerotilaceae</taxon>
        <taxon>Roseateles</taxon>
    </lineage>
</organism>
<dbReference type="Proteomes" id="UP001221189">
    <property type="component" value="Unassembled WGS sequence"/>
</dbReference>
<accession>A0ABT5K820</accession>